<dbReference type="PROSITE" id="PS50262">
    <property type="entry name" value="G_PROTEIN_RECEP_F1_2"/>
    <property type="match status" value="1"/>
</dbReference>
<protein>
    <recommendedName>
        <fullName evidence="7">G-protein coupled receptors family 1 profile domain-containing protein</fullName>
    </recommendedName>
</protein>
<dbReference type="GeneID" id="119731587"/>
<dbReference type="SUPFAM" id="SSF81321">
    <property type="entry name" value="Family A G protein-coupled receptor-like"/>
    <property type="match status" value="1"/>
</dbReference>
<organism evidence="8 9">
    <name type="scientific">Patiria miniata</name>
    <name type="common">Bat star</name>
    <name type="synonym">Asterina miniata</name>
    <dbReference type="NCBI Taxonomy" id="46514"/>
    <lineage>
        <taxon>Eukaryota</taxon>
        <taxon>Metazoa</taxon>
        <taxon>Echinodermata</taxon>
        <taxon>Eleutherozoa</taxon>
        <taxon>Asterozoa</taxon>
        <taxon>Asteroidea</taxon>
        <taxon>Valvatacea</taxon>
        <taxon>Valvatida</taxon>
        <taxon>Asterinidae</taxon>
        <taxon>Patiria</taxon>
    </lineage>
</organism>
<dbReference type="Gene3D" id="1.20.1070.10">
    <property type="entry name" value="Rhodopsin 7-helix transmembrane proteins"/>
    <property type="match status" value="1"/>
</dbReference>
<evidence type="ECO:0000256" key="2">
    <source>
        <dbReference type="ARBA" id="ARBA00022692"/>
    </source>
</evidence>
<feature type="transmembrane region" description="Helical" evidence="6">
    <location>
        <begin position="142"/>
        <end position="162"/>
    </location>
</feature>
<dbReference type="OMA" id="CFMVSTI"/>
<keyword evidence="2 5" id="KW-0812">Transmembrane</keyword>
<comment type="subcellular location">
    <subcellularLocation>
        <location evidence="1">Membrane</location>
    </subcellularLocation>
</comment>
<feature type="transmembrane region" description="Helical" evidence="6">
    <location>
        <begin position="244"/>
        <end position="266"/>
    </location>
</feature>
<reference evidence="8" key="1">
    <citation type="submission" date="2022-11" db="UniProtKB">
        <authorList>
            <consortium name="EnsemblMetazoa"/>
        </authorList>
    </citation>
    <scope>IDENTIFICATION</scope>
</reference>
<dbReference type="AlphaFoldDB" id="A0A914AB81"/>
<dbReference type="Pfam" id="PF00001">
    <property type="entry name" value="7tm_1"/>
    <property type="match status" value="1"/>
</dbReference>
<evidence type="ECO:0000259" key="7">
    <source>
        <dbReference type="PROSITE" id="PS50262"/>
    </source>
</evidence>
<dbReference type="PRINTS" id="PR00237">
    <property type="entry name" value="GPCRRHODOPSN"/>
</dbReference>
<dbReference type="InterPro" id="IPR000276">
    <property type="entry name" value="GPCR_Rhodpsn"/>
</dbReference>
<keyword evidence="5" id="KW-0807">Transducer</keyword>
<dbReference type="OrthoDB" id="6086428at2759"/>
<keyword evidence="5" id="KW-0675">Receptor</keyword>
<dbReference type="GO" id="GO:0016020">
    <property type="term" value="C:membrane"/>
    <property type="evidence" value="ECO:0007669"/>
    <property type="project" value="UniProtKB-SubCell"/>
</dbReference>
<dbReference type="SMART" id="SM01381">
    <property type="entry name" value="7TM_GPCR_Srsx"/>
    <property type="match status" value="1"/>
</dbReference>
<keyword evidence="9" id="KW-1185">Reference proteome</keyword>
<feature type="domain" description="G-protein coupled receptors family 1 profile" evidence="7">
    <location>
        <begin position="38"/>
        <end position="297"/>
    </location>
</feature>
<evidence type="ECO:0000256" key="1">
    <source>
        <dbReference type="ARBA" id="ARBA00004370"/>
    </source>
</evidence>
<name>A0A914AB81_PATMI</name>
<comment type="similarity">
    <text evidence="5">Belongs to the G-protein coupled receptor 1 family.</text>
</comment>
<dbReference type="PANTHER" id="PTHR45698">
    <property type="entry name" value="TRACE AMINE-ASSOCIATED RECEPTOR 19N-RELATED"/>
    <property type="match status" value="1"/>
</dbReference>
<dbReference type="EnsemblMetazoa" id="XM_038204778.1">
    <property type="protein sequence ID" value="XP_038060706.1"/>
    <property type="gene ID" value="LOC119731587"/>
</dbReference>
<evidence type="ECO:0000313" key="9">
    <source>
        <dbReference type="Proteomes" id="UP000887568"/>
    </source>
</evidence>
<feature type="transmembrane region" description="Helical" evidence="6">
    <location>
        <begin position="278"/>
        <end position="299"/>
    </location>
</feature>
<accession>A0A914AB81</accession>
<evidence type="ECO:0000256" key="3">
    <source>
        <dbReference type="ARBA" id="ARBA00022989"/>
    </source>
</evidence>
<feature type="transmembrane region" description="Helical" evidence="6">
    <location>
        <begin position="59"/>
        <end position="80"/>
    </location>
</feature>
<keyword evidence="5" id="KW-0297">G-protein coupled receptor</keyword>
<evidence type="ECO:0000256" key="5">
    <source>
        <dbReference type="RuleBase" id="RU000688"/>
    </source>
</evidence>
<keyword evidence="3 6" id="KW-1133">Transmembrane helix</keyword>
<dbReference type="Proteomes" id="UP000887568">
    <property type="component" value="Unplaced"/>
</dbReference>
<dbReference type="PROSITE" id="PS00237">
    <property type="entry name" value="G_PROTEIN_RECEP_F1_1"/>
    <property type="match status" value="1"/>
</dbReference>
<proteinExistence type="inferred from homology"/>
<feature type="transmembrane region" description="Helical" evidence="6">
    <location>
        <begin position="23"/>
        <end position="47"/>
    </location>
</feature>
<sequence length="350" mass="39124">MADENVTATSPPDDVYGQAPTGWLIPVYLVVSIIGIVGNSLVIVIISSVRKMRSTTTNLLILHQSVIDLTSAVLMASVVLSEVAASADYVMSLSACMFWFSRYPVWSCFMVSTINLMALTLERHHAIVRPLRHSTVYSPARVTRFFAVFWVAGFVLLSNLIFMSDVLYDKYCLFARFESEVVQHAVGVVTVVLFYLIPLTVMVFTYSSILREVRRTSPERNRGEGARGVQPGTQERLEKNILKVLALVVMVYVVCWSPNQILYLYYSLGGHLDFAGAFYHLTVVLVTCNMSVNPFVYALKYHQFREGLVAVFCGKGRKTLVCADSESNVVQNKTELVSENREMDVVQGPV</sequence>
<evidence type="ECO:0000256" key="4">
    <source>
        <dbReference type="ARBA" id="ARBA00023136"/>
    </source>
</evidence>
<feature type="transmembrane region" description="Helical" evidence="6">
    <location>
        <begin position="182"/>
        <end position="206"/>
    </location>
</feature>
<dbReference type="GO" id="GO:0004930">
    <property type="term" value="F:G protein-coupled receptor activity"/>
    <property type="evidence" value="ECO:0007669"/>
    <property type="project" value="UniProtKB-KW"/>
</dbReference>
<keyword evidence="4 6" id="KW-0472">Membrane</keyword>
<evidence type="ECO:0000256" key="6">
    <source>
        <dbReference type="SAM" id="Phobius"/>
    </source>
</evidence>
<dbReference type="CDD" id="cd00637">
    <property type="entry name" value="7tm_classA_rhodopsin-like"/>
    <property type="match status" value="1"/>
</dbReference>
<dbReference type="RefSeq" id="XP_038060706.1">
    <property type="nucleotide sequence ID" value="XM_038204778.1"/>
</dbReference>
<feature type="transmembrane region" description="Helical" evidence="6">
    <location>
        <begin position="100"/>
        <end position="121"/>
    </location>
</feature>
<evidence type="ECO:0000313" key="8">
    <source>
        <dbReference type="EnsemblMetazoa" id="XP_038060706.1"/>
    </source>
</evidence>
<dbReference type="PANTHER" id="PTHR45698:SF1">
    <property type="entry name" value="TRACE AMINE-ASSOCIATED RECEPTOR 13C-LIKE"/>
    <property type="match status" value="1"/>
</dbReference>
<dbReference type="InterPro" id="IPR017452">
    <property type="entry name" value="GPCR_Rhodpsn_7TM"/>
</dbReference>